<evidence type="ECO:0000256" key="1">
    <source>
        <dbReference type="SAM" id="MobiDB-lite"/>
    </source>
</evidence>
<dbReference type="GeneID" id="9686151"/>
<dbReference type="AlphaFoldDB" id="C1MXL8"/>
<dbReference type="RefSeq" id="XP_003060714.1">
    <property type="nucleotide sequence ID" value="XM_003060668.1"/>
</dbReference>
<feature type="region of interest" description="Disordered" evidence="1">
    <location>
        <begin position="358"/>
        <end position="392"/>
    </location>
</feature>
<organism evidence="3">
    <name type="scientific">Micromonas pusilla (strain CCMP1545)</name>
    <name type="common">Picoplanktonic green alga</name>
    <dbReference type="NCBI Taxonomy" id="564608"/>
    <lineage>
        <taxon>Eukaryota</taxon>
        <taxon>Viridiplantae</taxon>
        <taxon>Chlorophyta</taxon>
        <taxon>Mamiellophyceae</taxon>
        <taxon>Mamiellales</taxon>
        <taxon>Mamiellaceae</taxon>
        <taxon>Micromonas</taxon>
    </lineage>
</organism>
<dbReference type="KEGG" id="mpp:MICPUCDRAFT_60208"/>
<evidence type="ECO:0000313" key="3">
    <source>
        <dbReference type="Proteomes" id="UP000001876"/>
    </source>
</evidence>
<protein>
    <submittedName>
        <fullName evidence="2">Predicted protein</fullName>
    </submittedName>
</protein>
<dbReference type="Proteomes" id="UP000001876">
    <property type="component" value="Unassembled WGS sequence"/>
</dbReference>
<feature type="region of interest" description="Disordered" evidence="1">
    <location>
        <begin position="96"/>
        <end position="127"/>
    </location>
</feature>
<gene>
    <name evidence="2" type="ORF">MICPUCDRAFT_60208</name>
</gene>
<reference evidence="2 3" key="1">
    <citation type="journal article" date="2009" name="Science">
        <title>Green evolution and dynamic adaptations revealed by genomes of the marine picoeukaryotes Micromonas.</title>
        <authorList>
            <person name="Worden A.Z."/>
            <person name="Lee J.H."/>
            <person name="Mock T."/>
            <person name="Rouze P."/>
            <person name="Simmons M.P."/>
            <person name="Aerts A.L."/>
            <person name="Allen A.E."/>
            <person name="Cuvelier M.L."/>
            <person name="Derelle E."/>
            <person name="Everett M.V."/>
            <person name="Foulon E."/>
            <person name="Grimwood J."/>
            <person name="Gundlach H."/>
            <person name="Henrissat B."/>
            <person name="Napoli C."/>
            <person name="McDonald S.M."/>
            <person name="Parker M.S."/>
            <person name="Rombauts S."/>
            <person name="Salamov A."/>
            <person name="Von Dassow P."/>
            <person name="Badger J.H."/>
            <person name="Coutinho P.M."/>
            <person name="Demir E."/>
            <person name="Dubchak I."/>
            <person name="Gentemann C."/>
            <person name="Eikrem W."/>
            <person name="Gready J.E."/>
            <person name="John U."/>
            <person name="Lanier W."/>
            <person name="Lindquist E.A."/>
            <person name="Lucas S."/>
            <person name="Mayer K.F."/>
            <person name="Moreau H."/>
            <person name="Not F."/>
            <person name="Otillar R."/>
            <person name="Panaud O."/>
            <person name="Pangilinan J."/>
            <person name="Paulsen I."/>
            <person name="Piegu B."/>
            <person name="Poliakov A."/>
            <person name="Robbens S."/>
            <person name="Schmutz J."/>
            <person name="Toulza E."/>
            <person name="Wyss T."/>
            <person name="Zelensky A."/>
            <person name="Zhou K."/>
            <person name="Armbrust E.V."/>
            <person name="Bhattacharya D."/>
            <person name="Goodenough U.W."/>
            <person name="Van de Peer Y."/>
            <person name="Grigoriev I.V."/>
        </authorList>
    </citation>
    <scope>NUCLEOTIDE SEQUENCE [LARGE SCALE GENOMIC DNA]</scope>
    <source>
        <strain evidence="2 3">CCMP1545</strain>
    </source>
</reference>
<keyword evidence="3" id="KW-1185">Reference proteome</keyword>
<evidence type="ECO:0000313" key="2">
    <source>
        <dbReference type="EMBL" id="EEH55483.1"/>
    </source>
</evidence>
<feature type="compositionally biased region" description="Basic and acidic residues" evidence="1">
    <location>
        <begin position="363"/>
        <end position="386"/>
    </location>
</feature>
<sequence>MPPPNETNPPTEPRTKQGFADLLTELADLYGVEGMRTRLIDPRYLLMKERQAKAWRVASQKIASHDAPAQLTEDSPRLFERVKGLEDIKADPCVSHGVGVQVGTPRNVGTPDPPGRHPRRAEERGVAPAELTEDTLRPYESVLVNARNEKPRFIRTEHLERPGNLSDANYSDEFKQEIRVWFETLRVRDCRNPLRIPYELKERGLQHGIGFSTSVFLWRGERLKLDDVDVLWSDLEAGRWDGFDAYKNDQEGFLKKLSNHKPAIDEYYDAIVFEGRIFIPDTRKPRPYTSASSMDWDARHFIRDYGAEDGVGIGSSQLKFRGDPDTDRYWCKFRGKCDYIRENIIYPIIRHLGFKATDADDERDAKRTDVETNKRAKPRELEESSKKPRRNK</sequence>
<name>C1MXL8_MICPC</name>
<accession>C1MXL8</accession>
<dbReference type="EMBL" id="GG663742">
    <property type="protein sequence ID" value="EEH55483.1"/>
    <property type="molecule type" value="Genomic_DNA"/>
</dbReference>
<proteinExistence type="predicted"/>